<dbReference type="AlphaFoldDB" id="A0A3N0V6D9"/>
<dbReference type="EMBL" id="RJVP01000001">
    <property type="protein sequence ID" value="ROH88245.1"/>
    <property type="molecule type" value="Genomic_DNA"/>
</dbReference>
<evidence type="ECO:0000256" key="3">
    <source>
        <dbReference type="ARBA" id="ARBA00022801"/>
    </source>
</evidence>
<feature type="transmembrane region" description="Helical" evidence="12">
    <location>
        <begin position="379"/>
        <end position="400"/>
    </location>
</feature>
<dbReference type="GO" id="GO:0000272">
    <property type="term" value="P:polysaccharide catabolic process"/>
    <property type="evidence" value="ECO:0007669"/>
    <property type="project" value="UniProtKB-KW"/>
</dbReference>
<evidence type="ECO:0000256" key="2">
    <source>
        <dbReference type="ARBA" id="ARBA00022475"/>
    </source>
</evidence>
<evidence type="ECO:0000256" key="10">
    <source>
        <dbReference type="ARBA" id="ARBA00042373"/>
    </source>
</evidence>
<evidence type="ECO:0000313" key="13">
    <source>
        <dbReference type="EMBL" id="ROH88245.1"/>
    </source>
</evidence>
<keyword evidence="12" id="KW-1133">Transmembrane helix</keyword>
<feature type="transmembrane region" description="Helical" evidence="12">
    <location>
        <begin position="439"/>
        <end position="460"/>
    </location>
</feature>
<dbReference type="GO" id="GO:0016787">
    <property type="term" value="F:hydrolase activity"/>
    <property type="evidence" value="ECO:0007669"/>
    <property type="project" value="UniProtKB-KW"/>
</dbReference>
<comment type="caution">
    <text evidence="13">The sequence shown here is derived from an EMBL/GenBank/DDBJ whole genome shotgun (WGS) entry which is preliminary data.</text>
</comment>
<keyword evidence="3" id="KW-0378">Hydrolase</keyword>
<evidence type="ECO:0000256" key="11">
    <source>
        <dbReference type="ARBA" id="ARBA00043078"/>
    </source>
</evidence>
<sequence length="517" mass="57328">MTPSSVSSARWQRYALFNLLLLIALGAWLYLHNRPVELPGLPAGMQTGCVSYAPYYGKDQTPLRADTWISPQQIDEDLALLSRQFQCVRTYSVDQGLEHVPEAAQRLGMKVLLGAWIGWVDSKNRQELNKAIALANRYQSTVSALIVGNEVLLRGEQTLPAMQKYLHHAQESTSVPVTYADVWEYWLRYPGLAPSVDYITVHILPYWEDHPQSIDNAIPHAQQVMNKLAVKFDKPLFVGETGWPSRGRQRGESVPSQVNQTRYLREFISTAHQQGWQYNLIEAIDQPWKRHLEGTVGGEWGLYDSALQPKFTRTGSVVERADGAWPAIFAVSGLLLWCGIARRKAFAGSAMLAMASLGALTGLATWVGVDYLHTVSRDLFEWLVLGSLGMLALSISLLLPLGAQAYTQARQYLGTALLLLLAAGAITGCFLAFDGRYRDFPLFLFTLPALQLALGARLLALPLRPASRLYLFIHLLSITLAAACVLLDPLNDHAWAWAALVLLLATVSWPGKHSPTS</sequence>
<feature type="transmembrane region" description="Helical" evidence="12">
    <location>
        <begin position="494"/>
        <end position="511"/>
    </location>
</feature>
<dbReference type="SUPFAM" id="SSF51445">
    <property type="entry name" value="(Trans)glycosidases"/>
    <property type="match status" value="1"/>
</dbReference>
<evidence type="ECO:0000256" key="5">
    <source>
        <dbReference type="ARBA" id="ARBA00023180"/>
    </source>
</evidence>
<feature type="transmembrane region" description="Helical" evidence="12">
    <location>
        <begin position="323"/>
        <end position="340"/>
    </location>
</feature>
<keyword evidence="4 12" id="KW-0472">Membrane</keyword>
<reference evidence="13 14" key="1">
    <citation type="submission" date="2018-10" db="EMBL/GenBank/DDBJ databases">
        <authorList>
            <person name="Chen W.-M."/>
        </authorList>
    </citation>
    <scope>NUCLEOTIDE SEQUENCE [LARGE SCALE GENOMIC DNA]</scope>
    <source>
        <strain evidence="13 14">H-5</strain>
    </source>
</reference>
<evidence type="ECO:0000256" key="9">
    <source>
        <dbReference type="ARBA" id="ARBA00037649"/>
    </source>
</evidence>
<proteinExistence type="predicted"/>
<organism evidence="13 14">
    <name type="scientific">Pseudomethylobacillus aquaticus</name>
    <dbReference type="NCBI Taxonomy" id="2676064"/>
    <lineage>
        <taxon>Bacteria</taxon>
        <taxon>Pseudomonadati</taxon>
        <taxon>Pseudomonadota</taxon>
        <taxon>Betaproteobacteria</taxon>
        <taxon>Nitrosomonadales</taxon>
        <taxon>Methylophilaceae</taxon>
        <taxon>Pseudomethylobacillus</taxon>
    </lineage>
</organism>
<evidence type="ECO:0000313" key="14">
    <source>
        <dbReference type="Proteomes" id="UP000275137"/>
    </source>
</evidence>
<dbReference type="Proteomes" id="UP000275137">
    <property type="component" value="Unassembled WGS sequence"/>
</dbReference>
<feature type="transmembrane region" description="Helical" evidence="12">
    <location>
        <begin position="469"/>
        <end position="488"/>
    </location>
</feature>
<dbReference type="InterPro" id="IPR017853">
    <property type="entry name" value="GH"/>
</dbReference>
<keyword evidence="8" id="KW-0624">Polysaccharide degradation</keyword>
<dbReference type="Gene3D" id="3.20.20.80">
    <property type="entry name" value="Glycosidases"/>
    <property type="match status" value="1"/>
</dbReference>
<name>A0A3N0V6D9_9PROT</name>
<feature type="transmembrane region" description="Helical" evidence="12">
    <location>
        <begin position="347"/>
        <end position="367"/>
    </location>
</feature>
<dbReference type="InterPro" id="IPR050732">
    <property type="entry name" value="Beta-glucan_modifiers"/>
</dbReference>
<evidence type="ECO:0000256" key="4">
    <source>
        <dbReference type="ARBA" id="ARBA00023136"/>
    </source>
</evidence>
<evidence type="ECO:0000256" key="8">
    <source>
        <dbReference type="ARBA" id="ARBA00023326"/>
    </source>
</evidence>
<dbReference type="GO" id="GO:0071555">
    <property type="term" value="P:cell wall organization"/>
    <property type="evidence" value="ECO:0007669"/>
    <property type="project" value="UniProtKB-KW"/>
</dbReference>
<accession>A0A3N0V6D9</accession>
<dbReference type="GO" id="GO:0005886">
    <property type="term" value="C:plasma membrane"/>
    <property type="evidence" value="ECO:0007669"/>
    <property type="project" value="UniProtKB-SubCell"/>
</dbReference>
<comment type="function">
    <text evidence="9">Glucanases play a role in cell expansion during growth, in cell-cell fusion during mating, and in spore release during sporulation. This enzyme may be involved in beta-glucan degradation. Active on laminarin and lichenan.</text>
</comment>
<gene>
    <name evidence="13" type="ORF">ED236_01905</name>
</gene>
<keyword evidence="5" id="KW-0325">Glycoprotein</keyword>
<keyword evidence="6" id="KW-0119">Carbohydrate metabolism</keyword>
<dbReference type="PANTHER" id="PTHR16631:SF17">
    <property type="entry name" value="GLUCAN ENDO-1,3-BETA-GLUCOSIDASE BTGC"/>
    <property type="match status" value="1"/>
</dbReference>
<comment type="subcellular location">
    <subcellularLocation>
        <location evidence="1">Cell membrane</location>
    </subcellularLocation>
</comment>
<keyword evidence="2" id="KW-1003">Cell membrane</keyword>
<feature type="transmembrane region" description="Helical" evidence="12">
    <location>
        <begin position="14"/>
        <end position="31"/>
    </location>
</feature>
<evidence type="ECO:0000256" key="12">
    <source>
        <dbReference type="SAM" id="Phobius"/>
    </source>
</evidence>
<evidence type="ECO:0000256" key="1">
    <source>
        <dbReference type="ARBA" id="ARBA00004236"/>
    </source>
</evidence>
<keyword evidence="14" id="KW-1185">Reference proteome</keyword>
<keyword evidence="7" id="KW-0961">Cell wall biogenesis/degradation</keyword>
<feature type="transmembrane region" description="Helical" evidence="12">
    <location>
        <begin position="412"/>
        <end position="433"/>
    </location>
</feature>
<protein>
    <recommendedName>
        <fullName evidence="11">Endo-1,3-beta-glucanase btgC</fullName>
    </recommendedName>
    <alternativeName>
        <fullName evidence="10">Laminarinase btgC</fullName>
    </alternativeName>
</protein>
<evidence type="ECO:0000256" key="7">
    <source>
        <dbReference type="ARBA" id="ARBA00023316"/>
    </source>
</evidence>
<keyword evidence="12" id="KW-0812">Transmembrane</keyword>
<dbReference type="PANTHER" id="PTHR16631">
    <property type="entry name" value="GLUCAN 1,3-BETA-GLUCOSIDASE"/>
    <property type="match status" value="1"/>
</dbReference>
<evidence type="ECO:0000256" key="6">
    <source>
        <dbReference type="ARBA" id="ARBA00023277"/>
    </source>
</evidence>